<feature type="transmembrane region" description="Helical" evidence="1">
    <location>
        <begin position="23"/>
        <end position="41"/>
    </location>
</feature>
<dbReference type="Proteomes" id="UP000886198">
    <property type="component" value="Unassembled WGS sequence"/>
</dbReference>
<comment type="caution">
    <text evidence="2">The sequence shown here is derived from an EMBL/GenBank/DDBJ whole genome shotgun (WGS) entry which is preliminary data.</text>
</comment>
<dbReference type="EMBL" id="DSBT01000395">
    <property type="protein sequence ID" value="HDP79007.1"/>
    <property type="molecule type" value="Genomic_DNA"/>
</dbReference>
<organism evidence="2">
    <name type="scientific">Mesotoga infera</name>
    <dbReference type="NCBI Taxonomy" id="1236046"/>
    <lineage>
        <taxon>Bacteria</taxon>
        <taxon>Thermotogati</taxon>
        <taxon>Thermotogota</taxon>
        <taxon>Thermotogae</taxon>
        <taxon>Kosmotogales</taxon>
        <taxon>Kosmotogaceae</taxon>
        <taxon>Mesotoga</taxon>
    </lineage>
</organism>
<dbReference type="AlphaFoldDB" id="A0A7C1H9G1"/>
<evidence type="ECO:0000313" key="2">
    <source>
        <dbReference type="EMBL" id="HDP79007.1"/>
    </source>
</evidence>
<keyword evidence="1" id="KW-1133">Transmembrane helix</keyword>
<reference evidence="2" key="1">
    <citation type="journal article" date="2020" name="mSystems">
        <title>Genome- and Community-Level Interaction Insights into Carbon Utilization and Element Cycling Functions of Hydrothermarchaeota in Hydrothermal Sediment.</title>
        <authorList>
            <person name="Zhou Z."/>
            <person name="Liu Y."/>
            <person name="Xu W."/>
            <person name="Pan J."/>
            <person name="Luo Z.H."/>
            <person name="Li M."/>
        </authorList>
    </citation>
    <scope>NUCLEOTIDE SEQUENCE [LARGE SCALE GENOMIC DNA]</scope>
    <source>
        <strain evidence="2">SpSt-1179</strain>
    </source>
</reference>
<name>A0A7C1H9G1_9BACT</name>
<proteinExistence type="predicted"/>
<keyword evidence="1" id="KW-0472">Membrane</keyword>
<evidence type="ECO:0000256" key="1">
    <source>
        <dbReference type="SAM" id="Phobius"/>
    </source>
</evidence>
<sequence length="141" mass="16676">MDKSRRERDQADEKAYTEVKSVLAKYTFVAVLVLAVILMLLSSRGRVEEFDPERVFSTVEETSFLFIMENLLPEGEKMDHLEIVSIDYREIEWGMYSYEAHVKYYLSGAARSLHTVWDYRVRDDSIDLLRYSFDGEEWLEP</sequence>
<gene>
    <name evidence="2" type="ORF">ENN47_12700</name>
</gene>
<protein>
    <submittedName>
        <fullName evidence="2">Uncharacterized protein</fullName>
    </submittedName>
</protein>
<accession>A0A7C1H9G1</accession>
<keyword evidence="1" id="KW-0812">Transmembrane</keyword>